<dbReference type="OrthoDB" id="5584477at2759"/>
<accession>S8EMM9</accession>
<organism evidence="3 4">
    <name type="scientific">Fomitopsis schrenkii</name>
    <name type="common">Brown rot fungus</name>
    <dbReference type="NCBI Taxonomy" id="2126942"/>
    <lineage>
        <taxon>Eukaryota</taxon>
        <taxon>Fungi</taxon>
        <taxon>Dikarya</taxon>
        <taxon>Basidiomycota</taxon>
        <taxon>Agaricomycotina</taxon>
        <taxon>Agaricomycetes</taxon>
        <taxon>Polyporales</taxon>
        <taxon>Fomitopsis</taxon>
    </lineage>
</organism>
<dbReference type="Pfam" id="PF17667">
    <property type="entry name" value="Pkinase_fungal"/>
    <property type="match status" value="2"/>
</dbReference>
<evidence type="ECO:0000313" key="4">
    <source>
        <dbReference type="Proteomes" id="UP000015241"/>
    </source>
</evidence>
<reference evidence="3 4" key="1">
    <citation type="journal article" date="2012" name="Science">
        <title>The Paleozoic origin of enzymatic lignin decomposition reconstructed from 31 fungal genomes.</title>
        <authorList>
            <person name="Floudas D."/>
            <person name="Binder M."/>
            <person name="Riley R."/>
            <person name="Barry K."/>
            <person name="Blanchette R.A."/>
            <person name="Henrissat B."/>
            <person name="Martinez A.T."/>
            <person name="Otillar R."/>
            <person name="Spatafora J.W."/>
            <person name="Yadav J.S."/>
            <person name="Aerts A."/>
            <person name="Benoit I."/>
            <person name="Boyd A."/>
            <person name="Carlson A."/>
            <person name="Copeland A."/>
            <person name="Coutinho P.M."/>
            <person name="de Vries R.P."/>
            <person name="Ferreira P."/>
            <person name="Findley K."/>
            <person name="Foster B."/>
            <person name="Gaskell J."/>
            <person name="Glotzer D."/>
            <person name="Gorecki P."/>
            <person name="Heitman J."/>
            <person name="Hesse C."/>
            <person name="Hori C."/>
            <person name="Igarashi K."/>
            <person name="Jurgens J.A."/>
            <person name="Kallen N."/>
            <person name="Kersten P."/>
            <person name="Kohler A."/>
            <person name="Kuees U."/>
            <person name="Kumar T.K.A."/>
            <person name="Kuo A."/>
            <person name="LaButti K."/>
            <person name="Larrondo L.F."/>
            <person name="Lindquist E."/>
            <person name="Ling A."/>
            <person name="Lombard V."/>
            <person name="Lucas S."/>
            <person name="Lundell T."/>
            <person name="Martin R."/>
            <person name="McLaughlin D.J."/>
            <person name="Morgenstern I."/>
            <person name="Morin E."/>
            <person name="Murat C."/>
            <person name="Nagy L.G."/>
            <person name="Nolan M."/>
            <person name="Ohm R.A."/>
            <person name="Patyshakuliyeva A."/>
            <person name="Rokas A."/>
            <person name="Ruiz-Duenas F.J."/>
            <person name="Sabat G."/>
            <person name="Salamov A."/>
            <person name="Samejima M."/>
            <person name="Schmutz J."/>
            <person name="Slot J.C."/>
            <person name="St John F."/>
            <person name="Stenlid J."/>
            <person name="Sun H."/>
            <person name="Sun S."/>
            <person name="Syed K."/>
            <person name="Tsang A."/>
            <person name="Wiebenga A."/>
            <person name="Young D."/>
            <person name="Pisabarro A."/>
            <person name="Eastwood D.C."/>
            <person name="Martin F."/>
            <person name="Cullen D."/>
            <person name="Grigoriev I.V."/>
            <person name="Hibbett D.S."/>
        </authorList>
    </citation>
    <scope>NUCLEOTIDE SEQUENCE</scope>
    <source>
        <strain evidence="4">FP-58527</strain>
    </source>
</reference>
<name>S8EMM9_FOMSC</name>
<feature type="region of interest" description="Disordered" evidence="1">
    <location>
        <begin position="193"/>
        <end position="287"/>
    </location>
</feature>
<feature type="region of interest" description="Disordered" evidence="1">
    <location>
        <begin position="488"/>
        <end position="525"/>
    </location>
</feature>
<feature type="domain" description="Fungal-type protein kinase" evidence="2">
    <location>
        <begin position="288"/>
        <end position="375"/>
    </location>
</feature>
<dbReference type="STRING" id="743788.S8EMM9"/>
<protein>
    <recommendedName>
        <fullName evidence="2">Fungal-type protein kinase domain-containing protein</fullName>
    </recommendedName>
</protein>
<dbReference type="HOGENOM" id="CLU_015158_0_0_1"/>
<dbReference type="PANTHER" id="PTHR38248">
    <property type="entry name" value="FUNK1 6"/>
    <property type="match status" value="1"/>
</dbReference>
<feature type="compositionally biased region" description="Basic and acidic residues" evidence="1">
    <location>
        <begin position="205"/>
        <end position="229"/>
    </location>
</feature>
<feature type="domain" description="Fungal-type protein kinase" evidence="2">
    <location>
        <begin position="429"/>
        <end position="563"/>
    </location>
</feature>
<dbReference type="AlphaFoldDB" id="S8EMM9"/>
<keyword evidence="4" id="KW-1185">Reference proteome</keyword>
<feature type="compositionally biased region" description="Polar residues" evidence="1">
    <location>
        <begin position="500"/>
        <end position="515"/>
    </location>
</feature>
<dbReference type="InParanoid" id="S8EMM9"/>
<dbReference type="EMBL" id="KE504123">
    <property type="protein sequence ID" value="EPT05418.1"/>
    <property type="molecule type" value="Genomic_DNA"/>
</dbReference>
<sequence>MRLSPQDWQQLFVEASSQAAAHAKSIKQAYAGDIRWNVDVHSFVEAVFLEGPREEYQLSASDMPVKHVLGKPKETETSKFISPVTDALLSQLYGANGPKDTTRANVLCKASIEHDAESGRQEPVLTYVRKVGIRMGEDIGEHHMKETNDRTYREEETSKPTWEWAMMPIKVERTQVTESNDLSEISLRKEDSGTFVALDNTPRATPDDEAHTEDVRVRDTGSQLKKLEGPPRSPSAQPSQTPSSAWEMQHGNGSTISKRKHEPETHESQASIEPSPKRARTSQADAARDITETEFQFIKYLNNTMSRNIRSYAIGWLIEDDTLRLVYADRMGVVFTKPFEFLGKDATLFSLVVAAMGAASEHELGIHPNVHWPRLSGDNADEQHEVATLLLDGQGEDGSEVLEYDFDVDEKAHRSVYTEFGLNLIGSVAHHWAYETSKVLHCDISLNNIMWFRRGEEIIGVLCGWDLAVDQENSEWQAANIGQVDVATAPPGEDKGKSVSLRQSQHLPSRPSNVEQPAATPENKVKSRYRTCTGPFMAEELLFSNPPPAHKYRYDVESFFYVYVCGAATYRPDGDKKIFVIKDWDHESLKEISHAKFGFMMRGGVDQYDELFEGAHADFKPAIDGFLYDMWFAFGAVSLLSTEINRLSAKRRRLVTPEDEKMIADKRQAQDDKITYQAFMKLLGEPELLAEASPSA</sequence>
<dbReference type="InterPro" id="IPR040976">
    <property type="entry name" value="Pkinase_fungal"/>
</dbReference>
<dbReference type="Proteomes" id="UP000015241">
    <property type="component" value="Unassembled WGS sequence"/>
</dbReference>
<gene>
    <name evidence="3" type="ORF">FOMPIDRAFT_1044752</name>
</gene>
<evidence type="ECO:0000256" key="1">
    <source>
        <dbReference type="SAM" id="MobiDB-lite"/>
    </source>
</evidence>
<evidence type="ECO:0000259" key="2">
    <source>
        <dbReference type="Pfam" id="PF17667"/>
    </source>
</evidence>
<dbReference type="PANTHER" id="PTHR38248:SF2">
    <property type="entry name" value="FUNK1 11"/>
    <property type="match status" value="1"/>
</dbReference>
<feature type="compositionally biased region" description="Low complexity" evidence="1">
    <location>
        <begin position="234"/>
        <end position="245"/>
    </location>
</feature>
<proteinExistence type="predicted"/>
<evidence type="ECO:0000313" key="3">
    <source>
        <dbReference type="EMBL" id="EPT05418.1"/>
    </source>
</evidence>